<feature type="signal peptide" evidence="1">
    <location>
        <begin position="1"/>
        <end position="19"/>
    </location>
</feature>
<accession>A0A9P4GMN4</accession>
<dbReference type="EMBL" id="ML976615">
    <property type="protein sequence ID" value="KAF1848007.1"/>
    <property type="molecule type" value="Genomic_DNA"/>
</dbReference>
<comment type="caution">
    <text evidence="2">The sequence shown here is derived from an EMBL/GenBank/DDBJ whole genome shotgun (WGS) entry which is preliminary data.</text>
</comment>
<dbReference type="RefSeq" id="XP_040790570.1">
    <property type="nucleotide sequence ID" value="XM_040935927.1"/>
</dbReference>
<gene>
    <name evidence="2" type="ORF">K460DRAFT_393202</name>
</gene>
<proteinExistence type="predicted"/>
<reference evidence="2" key="1">
    <citation type="submission" date="2020-01" db="EMBL/GenBank/DDBJ databases">
        <authorList>
            <consortium name="DOE Joint Genome Institute"/>
            <person name="Haridas S."/>
            <person name="Albert R."/>
            <person name="Binder M."/>
            <person name="Bloem J."/>
            <person name="Labutti K."/>
            <person name="Salamov A."/>
            <person name="Andreopoulos B."/>
            <person name="Baker S.E."/>
            <person name="Barry K."/>
            <person name="Bills G."/>
            <person name="Bluhm B.H."/>
            <person name="Cannon C."/>
            <person name="Castanera R."/>
            <person name="Culley D.E."/>
            <person name="Daum C."/>
            <person name="Ezra D."/>
            <person name="Gonzalez J.B."/>
            <person name="Henrissat B."/>
            <person name="Kuo A."/>
            <person name="Liang C."/>
            <person name="Lipzen A."/>
            <person name="Lutzoni F."/>
            <person name="Magnuson J."/>
            <person name="Mondo S."/>
            <person name="Nolan M."/>
            <person name="Ohm R."/>
            <person name="Pangilinan J."/>
            <person name="Park H.-J."/>
            <person name="Ramirez L."/>
            <person name="Alfaro M."/>
            <person name="Sun H."/>
            <person name="Tritt A."/>
            <person name="Yoshinaga Y."/>
            <person name="Zwiers L.-H."/>
            <person name="Turgeon B.G."/>
            <person name="Goodwin S.B."/>
            <person name="Spatafora J.W."/>
            <person name="Crous P.W."/>
            <person name="Grigoriev I.V."/>
        </authorList>
    </citation>
    <scope>NUCLEOTIDE SEQUENCE</scope>
    <source>
        <strain evidence="2">CBS 394.84</strain>
    </source>
</reference>
<sequence length="715" mass="77121">MHTKDLPLILGLLAQLISAQEVTPAPRPGSYSLLRRDGTPTASCPEQFGNTPMNCNDPACGGKSDTAQVCKNNSGNGKPCQCQIGTAGAPAPTNTKVTATNSAGSTIVGVYELVTIDKYKSLRQQQTITFTQTTTGTDGKQTVAAAAAVVAAGGVAWILGTGADAAGAALLQAPKPPEANKDDPKCPAQKHKCKDCGAVPGVNICVTPDGGCGCEPEEQCPTGEAMPKCSDKDCTGQNSKCTSGKHNGCACKSCPTGDQQPQCDDKQKCNGKDGKCTLGDNDGCQCKENSCPEKRYTPFCDFCGDKGSDGKCKGIADKNNLWKGCECWDEPPNPVKWPQQDQSILNFDPDSLPKISPSSYSYGGDDPLKCQNLPYDAKRDDLKKGIAEWCKSVDGKEVTKSGDTEFVYKRFDYDYYSYWLAAGYDGASGGNCGDKAKVTEINCVSTMLEELDDCNIGQDRFKGAELTDGCVRYQVTFSRSKNDHDPPFKQLPQESPDCAKGNDDVSEVAFNFWKGVSKKFCNEVGDGKSGKKADLKNTDLQTRSLFGRTPPPSDKSYPDWKFHFEWEPKGSGFCAKTCEQAMGTFTDACGHYGNKQNSMVKKGSIEVGCGKYSYSLEGPPKAPAPAPSSQPATPVYADCRIWYSVFFWRFGVTFFTDENKMRDEIKGCGAVTDWKIEEQVGDRKYITFNLPLALKDGCVERALKTASGKDATCLR</sequence>
<dbReference type="OrthoDB" id="3764614at2759"/>
<evidence type="ECO:0000313" key="2">
    <source>
        <dbReference type="EMBL" id="KAF1848007.1"/>
    </source>
</evidence>
<dbReference type="Proteomes" id="UP000800039">
    <property type="component" value="Unassembled WGS sequence"/>
</dbReference>
<name>A0A9P4GMN4_9PLEO</name>
<feature type="chain" id="PRO_5040434719" evidence="1">
    <location>
        <begin position="20"/>
        <end position="715"/>
    </location>
</feature>
<keyword evidence="3" id="KW-1185">Reference proteome</keyword>
<keyword evidence="1" id="KW-0732">Signal</keyword>
<organism evidence="2 3">
    <name type="scientific">Cucurbitaria berberidis CBS 394.84</name>
    <dbReference type="NCBI Taxonomy" id="1168544"/>
    <lineage>
        <taxon>Eukaryota</taxon>
        <taxon>Fungi</taxon>
        <taxon>Dikarya</taxon>
        <taxon>Ascomycota</taxon>
        <taxon>Pezizomycotina</taxon>
        <taxon>Dothideomycetes</taxon>
        <taxon>Pleosporomycetidae</taxon>
        <taxon>Pleosporales</taxon>
        <taxon>Pleosporineae</taxon>
        <taxon>Cucurbitariaceae</taxon>
        <taxon>Cucurbitaria</taxon>
    </lineage>
</organism>
<evidence type="ECO:0000256" key="1">
    <source>
        <dbReference type="SAM" id="SignalP"/>
    </source>
</evidence>
<dbReference type="GeneID" id="63853178"/>
<dbReference type="AlphaFoldDB" id="A0A9P4GMN4"/>
<protein>
    <submittedName>
        <fullName evidence="2">Uncharacterized protein</fullName>
    </submittedName>
</protein>
<evidence type="ECO:0000313" key="3">
    <source>
        <dbReference type="Proteomes" id="UP000800039"/>
    </source>
</evidence>